<proteinExistence type="predicted"/>
<dbReference type="CDD" id="cd08175">
    <property type="entry name" value="G1PDH"/>
    <property type="match status" value="1"/>
</dbReference>
<dbReference type="PANTHER" id="PTHR43616">
    <property type="entry name" value="GLYCEROL DEHYDROGENASE"/>
    <property type="match status" value="1"/>
</dbReference>
<keyword evidence="5" id="KW-0560">Oxidoreductase</keyword>
<dbReference type="EMBL" id="QGGY01000001">
    <property type="protein sequence ID" value="PWJ78988.1"/>
    <property type="molecule type" value="Genomic_DNA"/>
</dbReference>
<dbReference type="SUPFAM" id="SSF56796">
    <property type="entry name" value="Dehydroquinate synthase-like"/>
    <property type="match status" value="1"/>
</dbReference>
<dbReference type="Gene3D" id="3.40.50.1970">
    <property type="match status" value="1"/>
</dbReference>
<protein>
    <submittedName>
        <fullName evidence="11">Glycerol-1-phosphate dehydrogenase [NAD(P)+]</fullName>
    </submittedName>
</protein>
<comment type="caution">
    <text evidence="11">The sequence shown here is derived from an EMBL/GenBank/DDBJ whole genome shotgun (WGS) entry which is preliminary data.</text>
</comment>
<dbReference type="Gene3D" id="1.20.1090.10">
    <property type="entry name" value="Dehydroquinate synthase-like - alpha domain"/>
    <property type="match status" value="1"/>
</dbReference>
<evidence type="ECO:0000313" key="12">
    <source>
        <dbReference type="Proteomes" id="UP000245412"/>
    </source>
</evidence>
<evidence type="ECO:0000259" key="10">
    <source>
        <dbReference type="Pfam" id="PF00857"/>
    </source>
</evidence>
<dbReference type="Gene3D" id="3.40.50.850">
    <property type="entry name" value="Isochorismatase-like"/>
    <property type="match status" value="1"/>
</dbReference>
<evidence type="ECO:0000256" key="8">
    <source>
        <dbReference type="ARBA" id="ARBA00023209"/>
    </source>
</evidence>
<organism evidence="11 12">
    <name type="scientific">Murimonas intestini</name>
    <dbReference type="NCBI Taxonomy" id="1337051"/>
    <lineage>
        <taxon>Bacteria</taxon>
        <taxon>Bacillati</taxon>
        <taxon>Bacillota</taxon>
        <taxon>Clostridia</taxon>
        <taxon>Lachnospirales</taxon>
        <taxon>Lachnospiraceae</taxon>
        <taxon>Murimonas</taxon>
    </lineage>
</organism>
<reference evidence="11 12" key="1">
    <citation type="submission" date="2018-05" db="EMBL/GenBank/DDBJ databases">
        <authorList>
            <person name="Goeker M."/>
            <person name="Huntemann M."/>
            <person name="Clum A."/>
            <person name="Pillay M."/>
            <person name="Palaniappan K."/>
            <person name="Varghese N."/>
            <person name="Mikhailova N."/>
            <person name="Stamatis D."/>
            <person name="Reddy T."/>
            <person name="Daum C."/>
            <person name="Shapiro N."/>
            <person name="Ivanova N."/>
            <person name="Kyrpides N."/>
            <person name="Woyke T."/>
        </authorList>
    </citation>
    <scope>NUCLEOTIDE SEQUENCE [LARGE SCALE GENOMIC DNA]</scope>
    <source>
        <strain evidence="11 12">DSM 26524</strain>
    </source>
</reference>
<evidence type="ECO:0000256" key="2">
    <source>
        <dbReference type="ARBA" id="ARBA00022516"/>
    </source>
</evidence>
<keyword evidence="6" id="KW-0520">NAD</keyword>
<accession>A0AB73T9Q6</accession>
<evidence type="ECO:0000256" key="9">
    <source>
        <dbReference type="ARBA" id="ARBA00023264"/>
    </source>
</evidence>
<keyword evidence="3" id="KW-0479">Metal-binding</keyword>
<dbReference type="SUPFAM" id="SSF52499">
    <property type="entry name" value="Isochorismatase-like hydrolases"/>
    <property type="match status" value="1"/>
</dbReference>
<gene>
    <name evidence="11" type="ORF">C7383_101365</name>
</gene>
<dbReference type="InterPro" id="IPR016205">
    <property type="entry name" value="Glycerol_DH"/>
</dbReference>
<evidence type="ECO:0000256" key="3">
    <source>
        <dbReference type="ARBA" id="ARBA00022723"/>
    </source>
</evidence>
<name>A0AB73T9Q6_9FIRM</name>
<evidence type="ECO:0000256" key="5">
    <source>
        <dbReference type="ARBA" id="ARBA00023002"/>
    </source>
</evidence>
<dbReference type="CDD" id="cd00431">
    <property type="entry name" value="cysteine_hydrolases"/>
    <property type="match status" value="1"/>
</dbReference>
<keyword evidence="12" id="KW-1185">Reference proteome</keyword>
<dbReference type="InterPro" id="IPR000868">
    <property type="entry name" value="Isochorismatase-like_dom"/>
</dbReference>
<feature type="domain" description="Isochorismatase-like" evidence="10">
    <location>
        <begin position="442"/>
        <end position="614"/>
    </location>
</feature>
<keyword evidence="4" id="KW-0521">NADP</keyword>
<evidence type="ECO:0000256" key="6">
    <source>
        <dbReference type="ARBA" id="ARBA00023027"/>
    </source>
</evidence>
<keyword evidence="1" id="KW-0963">Cytoplasm</keyword>
<dbReference type="GO" id="GO:0046872">
    <property type="term" value="F:metal ion binding"/>
    <property type="evidence" value="ECO:0007669"/>
    <property type="project" value="UniProtKB-KW"/>
</dbReference>
<dbReference type="AlphaFoldDB" id="A0AB73T9Q6"/>
<evidence type="ECO:0000256" key="1">
    <source>
        <dbReference type="ARBA" id="ARBA00022490"/>
    </source>
</evidence>
<evidence type="ECO:0000313" key="11">
    <source>
        <dbReference type="EMBL" id="PWJ78988.1"/>
    </source>
</evidence>
<keyword evidence="7" id="KW-0443">Lipid metabolism</keyword>
<evidence type="ECO:0000256" key="7">
    <source>
        <dbReference type="ARBA" id="ARBA00023098"/>
    </source>
</evidence>
<dbReference type="InterPro" id="IPR032837">
    <property type="entry name" value="G1PDH"/>
</dbReference>
<keyword evidence="9" id="KW-1208">Phospholipid metabolism</keyword>
<dbReference type="GO" id="GO:0016614">
    <property type="term" value="F:oxidoreductase activity, acting on CH-OH group of donors"/>
    <property type="evidence" value="ECO:0007669"/>
    <property type="project" value="InterPro"/>
</dbReference>
<keyword evidence="8" id="KW-0594">Phospholipid biosynthesis</keyword>
<evidence type="ECO:0000256" key="4">
    <source>
        <dbReference type="ARBA" id="ARBA00022857"/>
    </source>
</evidence>
<dbReference type="Pfam" id="PF00857">
    <property type="entry name" value="Isochorismatase"/>
    <property type="match status" value="1"/>
</dbReference>
<keyword evidence="2" id="KW-0444">Lipid biosynthesis</keyword>
<dbReference type="PANTHER" id="PTHR43616:SF5">
    <property type="entry name" value="GLYCEROL DEHYDROGENASE 1"/>
    <property type="match status" value="1"/>
</dbReference>
<dbReference type="Proteomes" id="UP000245412">
    <property type="component" value="Unassembled WGS sequence"/>
</dbReference>
<dbReference type="GO" id="GO:0008654">
    <property type="term" value="P:phospholipid biosynthetic process"/>
    <property type="evidence" value="ECO:0007669"/>
    <property type="project" value="UniProtKB-KW"/>
</dbReference>
<sequence length="615" mass="67928">MRNWDEYLKKDINCECGHIHNCQISDILVEKNAIKRLPELVIAGGYRKICIVSDIKTQAAAGDKVEETLKQHNIHYYKIVFETDALVPDETALELLEAQVDPECDLILAVGSGTINDLCKYFSFQRHMDYFIIATAPSMDGYASNVAPLIINNVKTTYEVGMPKAIIGELEILSKAPMSMITAGVGDILGKYVCLADWKLSQIINGEYHCSYVENLIRTSIETVVNASEKIKSRDEESVGAVMEALILSGIGMSYIGNSRPASGSEHHLSHYWEMMFLQADRPCAWHGTKVAVGTVIALGLYHRLEEFLADIDTAKASCFDEEKWKKNIEAAYGVAACGVIALEEKVHKNADSGVNARRKIIAEHREEILKMAAGLPDAGEIKTLLEEMGAPSLPKEIGVPPKMVENSILYAKELRNRYGLLQLLFDTGKLEYAAKTAQKKILVVVDMQNDFVDGALGTGEAVQIVDNVVKKIEEYRKFNCEVVFTMDTHTDLYLRTQEGEKLPVPHCIKGTAGWELCGKIKESADAANDRIYEKVTFGSDGFGRDLEQGIYREAAEVELCGLCTDICVISNAMLVKTFMPETLVTVDGSCCAGVTPASHRNALEAMKMCQVNVI</sequence>
<dbReference type="Pfam" id="PF13685">
    <property type="entry name" value="Fe-ADH_2"/>
    <property type="match status" value="1"/>
</dbReference>
<dbReference type="RefSeq" id="WP_306812107.1">
    <property type="nucleotide sequence ID" value="NZ_CABJAT010000001.1"/>
</dbReference>
<dbReference type="InterPro" id="IPR036380">
    <property type="entry name" value="Isochorismatase-like_sf"/>
</dbReference>